<accession>R7QJN8</accession>
<name>R7QJN8_CHOCR</name>
<reference evidence="2" key="1">
    <citation type="journal article" date="2013" name="Proc. Natl. Acad. Sci. U.S.A.">
        <title>Genome structure and metabolic features in the red seaweed Chondrus crispus shed light on evolution of the Archaeplastida.</title>
        <authorList>
            <person name="Collen J."/>
            <person name="Porcel B."/>
            <person name="Carre W."/>
            <person name="Ball S.G."/>
            <person name="Chaparro C."/>
            <person name="Tonon T."/>
            <person name="Barbeyron T."/>
            <person name="Michel G."/>
            <person name="Noel B."/>
            <person name="Valentin K."/>
            <person name="Elias M."/>
            <person name="Artiguenave F."/>
            <person name="Arun A."/>
            <person name="Aury J.M."/>
            <person name="Barbosa-Neto J.F."/>
            <person name="Bothwell J.H."/>
            <person name="Bouget F.Y."/>
            <person name="Brillet L."/>
            <person name="Cabello-Hurtado F."/>
            <person name="Capella-Gutierrez S."/>
            <person name="Charrier B."/>
            <person name="Cladiere L."/>
            <person name="Cock J.M."/>
            <person name="Coelho S.M."/>
            <person name="Colleoni C."/>
            <person name="Czjzek M."/>
            <person name="Da Silva C."/>
            <person name="Delage L."/>
            <person name="Denoeud F."/>
            <person name="Deschamps P."/>
            <person name="Dittami S.M."/>
            <person name="Gabaldon T."/>
            <person name="Gachon C.M."/>
            <person name="Groisillier A."/>
            <person name="Herve C."/>
            <person name="Jabbari K."/>
            <person name="Katinka M."/>
            <person name="Kloareg B."/>
            <person name="Kowalczyk N."/>
            <person name="Labadie K."/>
            <person name="Leblanc C."/>
            <person name="Lopez P.J."/>
            <person name="McLachlan D.H."/>
            <person name="Meslet-Cladiere L."/>
            <person name="Moustafa A."/>
            <person name="Nehr Z."/>
            <person name="Nyvall Collen P."/>
            <person name="Panaud O."/>
            <person name="Partensky F."/>
            <person name="Poulain J."/>
            <person name="Rensing S.A."/>
            <person name="Rousvoal S."/>
            <person name="Samson G."/>
            <person name="Symeonidi A."/>
            <person name="Weissenbach J."/>
            <person name="Zambounis A."/>
            <person name="Wincker P."/>
            <person name="Boyen C."/>
        </authorList>
    </citation>
    <scope>NUCLEOTIDE SEQUENCE [LARGE SCALE GENOMIC DNA]</scope>
    <source>
        <strain evidence="2">cv. Stackhouse</strain>
    </source>
</reference>
<dbReference type="AlphaFoldDB" id="R7QJN8"/>
<dbReference type="Proteomes" id="UP000012073">
    <property type="component" value="Unassembled WGS sequence"/>
</dbReference>
<dbReference type="RefSeq" id="XP_005718194.1">
    <property type="nucleotide sequence ID" value="XM_005718137.1"/>
</dbReference>
<dbReference type="KEGG" id="ccp:CHC_T00000811001"/>
<organism evidence="1 2">
    <name type="scientific">Chondrus crispus</name>
    <name type="common">Carrageen Irish moss</name>
    <name type="synonym">Polymorpha crispa</name>
    <dbReference type="NCBI Taxonomy" id="2769"/>
    <lineage>
        <taxon>Eukaryota</taxon>
        <taxon>Rhodophyta</taxon>
        <taxon>Florideophyceae</taxon>
        <taxon>Rhodymeniophycidae</taxon>
        <taxon>Gigartinales</taxon>
        <taxon>Gigartinaceae</taxon>
        <taxon>Chondrus</taxon>
    </lineage>
</organism>
<sequence>MALTAFPSPFHTVPFAYLTRLFAQGTLCPSRTYATDVQRKQWRGVGDFRHSLRTVRRHIFILISCTLNRYGAVGR</sequence>
<keyword evidence="2" id="KW-1185">Reference proteome</keyword>
<dbReference type="GeneID" id="17325914"/>
<evidence type="ECO:0000313" key="1">
    <source>
        <dbReference type="EMBL" id="CDF38309.1"/>
    </source>
</evidence>
<proteinExistence type="predicted"/>
<evidence type="ECO:0000313" key="2">
    <source>
        <dbReference type="Proteomes" id="UP000012073"/>
    </source>
</evidence>
<dbReference type="Gramene" id="CDF38309">
    <property type="protein sequence ID" value="CDF38309"/>
    <property type="gene ID" value="CHC_T00000811001"/>
</dbReference>
<dbReference type="EMBL" id="HG001915">
    <property type="protein sequence ID" value="CDF38309.1"/>
    <property type="molecule type" value="Genomic_DNA"/>
</dbReference>
<gene>
    <name evidence="1" type="ORF">CHC_T00000811001</name>
</gene>
<protein>
    <submittedName>
        <fullName evidence="1">Uncharacterized protein</fullName>
    </submittedName>
</protein>